<dbReference type="PRINTS" id="PR00260">
    <property type="entry name" value="CHEMTRNSDUCR"/>
</dbReference>
<dbReference type="PANTHER" id="PTHR32089:SF112">
    <property type="entry name" value="LYSOZYME-LIKE PROTEIN-RELATED"/>
    <property type="match status" value="1"/>
</dbReference>
<comment type="subcellular location">
    <subcellularLocation>
        <location evidence="1">Cell inner membrane</location>
        <topology evidence="1">Multi-pass membrane protein</topology>
    </subcellularLocation>
</comment>
<evidence type="ECO:0000313" key="14">
    <source>
        <dbReference type="EMBL" id="MFD2235442.1"/>
    </source>
</evidence>
<dbReference type="Gene3D" id="1.10.8.500">
    <property type="entry name" value="HAMP domain in histidine kinase"/>
    <property type="match status" value="1"/>
</dbReference>
<dbReference type="PANTHER" id="PTHR32089">
    <property type="entry name" value="METHYL-ACCEPTING CHEMOTAXIS PROTEIN MCPB"/>
    <property type="match status" value="1"/>
</dbReference>
<dbReference type="SMART" id="SM00283">
    <property type="entry name" value="MA"/>
    <property type="match status" value="1"/>
</dbReference>
<dbReference type="Gene3D" id="3.30.450.20">
    <property type="entry name" value="PAS domain"/>
    <property type="match status" value="1"/>
</dbReference>
<proteinExistence type="inferred from homology"/>
<evidence type="ECO:0000256" key="5">
    <source>
        <dbReference type="ARBA" id="ARBA00022989"/>
    </source>
</evidence>
<comment type="caution">
    <text evidence="14">The sequence shown here is derived from an EMBL/GenBank/DDBJ whole genome shotgun (WGS) entry which is preliminary data.</text>
</comment>
<keyword evidence="15" id="KW-1185">Reference proteome</keyword>
<dbReference type="PROSITE" id="PS50192">
    <property type="entry name" value="T_SNARE"/>
    <property type="match status" value="1"/>
</dbReference>
<evidence type="ECO:0000256" key="3">
    <source>
        <dbReference type="ARBA" id="ARBA00022519"/>
    </source>
</evidence>
<reference evidence="15" key="1">
    <citation type="journal article" date="2019" name="Int. J. Syst. Evol. Microbiol.">
        <title>The Global Catalogue of Microorganisms (GCM) 10K type strain sequencing project: providing services to taxonomists for standard genome sequencing and annotation.</title>
        <authorList>
            <consortium name="The Broad Institute Genomics Platform"/>
            <consortium name="The Broad Institute Genome Sequencing Center for Infectious Disease"/>
            <person name="Wu L."/>
            <person name="Ma J."/>
        </authorList>
    </citation>
    <scope>NUCLEOTIDE SEQUENCE [LARGE SCALE GENOMIC DNA]</scope>
    <source>
        <strain evidence="15">KCTC 15012</strain>
    </source>
</reference>
<keyword evidence="6 10" id="KW-0472">Membrane</keyword>
<evidence type="ECO:0000256" key="10">
    <source>
        <dbReference type="SAM" id="Phobius"/>
    </source>
</evidence>
<evidence type="ECO:0000256" key="1">
    <source>
        <dbReference type="ARBA" id="ARBA00004429"/>
    </source>
</evidence>
<dbReference type="PROSITE" id="PS50111">
    <property type="entry name" value="CHEMOTAXIS_TRANSDUC_2"/>
    <property type="match status" value="1"/>
</dbReference>
<protein>
    <submittedName>
        <fullName evidence="14">Methyl-accepting chemotaxis protein</fullName>
    </submittedName>
</protein>
<dbReference type="SMART" id="SM00304">
    <property type="entry name" value="HAMP"/>
    <property type="match status" value="2"/>
</dbReference>
<evidence type="ECO:0000256" key="8">
    <source>
        <dbReference type="ARBA" id="ARBA00029447"/>
    </source>
</evidence>
<dbReference type="Gene3D" id="1.10.287.950">
    <property type="entry name" value="Methyl-accepting chemotaxis protein"/>
    <property type="match status" value="1"/>
</dbReference>
<dbReference type="SMART" id="SM01049">
    <property type="entry name" value="Cache_2"/>
    <property type="match status" value="1"/>
</dbReference>
<evidence type="ECO:0000256" key="7">
    <source>
        <dbReference type="ARBA" id="ARBA00023224"/>
    </source>
</evidence>
<feature type="domain" description="Methyl-accepting transducer" evidence="11">
    <location>
        <begin position="296"/>
        <end position="525"/>
    </location>
</feature>
<sequence length="558" mass="58587">MAKLGISGKLMVVVAASVVGFLLVAAVGLTFLHGTMIEARIAKLRGVTDLARGLLQEQADRVARGEIDLAAGQALVRDRLRALRYDGGEYLFIYAGDGTCELSPGRAEREGKNALGIKDADGLPFIQRMIEVGRAGGGPVFYRFSRAGSTEVLPKVSYAQWFAPWGWMVGTAVSIDDIEAEFRVAALKFLAIVLGITVLVVGLVGTIARRIAGPLRRLTGATTRLAARDYEVEIDEDRRGDEIGTLAGAIRTLRDAAREADRMRDAQDRTRRDHEESQRAAARMMADGFEASVKQVSDVITASARQMHQAAESLTTVTERTSAQAADVAGAADEASTTVQTVAAAAEELSASIAEISRQVRASAAISAQAVEQADRSDQLVQGLAGAVTRIDDVVKLINDIAAQTNLLALNATIEAARAGEAGKGFAVVANEVKSLANQTGRATEEIASQIAAVQSATGEAVTAIRAIAGTIDDLSQIGTAISAAVDQQHAATADISSNIQRAATGTREVTEYLDQLAMAVADVGKTSGGVLAASRTLTEQSTRLDGEVAAFLDTVRG</sequence>
<evidence type="ECO:0000313" key="15">
    <source>
        <dbReference type="Proteomes" id="UP001597296"/>
    </source>
</evidence>
<accession>A0ABW5CHJ2</accession>
<evidence type="ECO:0000259" key="11">
    <source>
        <dbReference type="PROSITE" id="PS50111"/>
    </source>
</evidence>
<keyword evidence="3" id="KW-0997">Cell inner membrane</keyword>
<organism evidence="14 15">
    <name type="scientific">Phaeospirillum tilakii</name>
    <dbReference type="NCBI Taxonomy" id="741673"/>
    <lineage>
        <taxon>Bacteria</taxon>
        <taxon>Pseudomonadati</taxon>
        <taxon>Pseudomonadota</taxon>
        <taxon>Alphaproteobacteria</taxon>
        <taxon>Rhodospirillales</taxon>
        <taxon>Rhodospirillaceae</taxon>
        <taxon>Phaeospirillum</taxon>
    </lineage>
</organism>
<keyword evidence="7 9" id="KW-0807">Transducer</keyword>
<feature type="transmembrane region" description="Helical" evidence="10">
    <location>
        <begin position="12"/>
        <end position="32"/>
    </location>
</feature>
<evidence type="ECO:0000256" key="2">
    <source>
        <dbReference type="ARBA" id="ARBA00022475"/>
    </source>
</evidence>
<dbReference type="InterPro" id="IPR003660">
    <property type="entry name" value="HAMP_dom"/>
</dbReference>
<dbReference type="Proteomes" id="UP001597296">
    <property type="component" value="Unassembled WGS sequence"/>
</dbReference>
<evidence type="ECO:0000256" key="6">
    <source>
        <dbReference type="ARBA" id="ARBA00023136"/>
    </source>
</evidence>
<dbReference type="PROSITE" id="PS50885">
    <property type="entry name" value="HAMP"/>
    <property type="match status" value="1"/>
</dbReference>
<dbReference type="InterPro" id="IPR004090">
    <property type="entry name" value="Chemotax_Me-accpt_rcpt"/>
</dbReference>
<feature type="domain" description="T-SNARE coiled-coil homology" evidence="12">
    <location>
        <begin position="455"/>
        <end position="517"/>
    </location>
</feature>
<dbReference type="InterPro" id="IPR000727">
    <property type="entry name" value="T_SNARE_dom"/>
</dbReference>
<dbReference type="Pfam" id="PF00015">
    <property type="entry name" value="MCPsignal"/>
    <property type="match status" value="1"/>
</dbReference>
<dbReference type="CDD" id="cd06225">
    <property type="entry name" value="HAMP"/>
    <property type="match status" value="1"/>
</dbReference>
<dbReference type="Pfam" id="PF17200">
    <property type="entry name" value="sCache_2"/>
    <property type="match status" value="1"/>
</dbReference>
<dbReference type="InterPro" id="IPR033480">
    <property type="entry name" value="sCache_2"/>
</dbReference>
<dbReference type="InterPro" id="IPR004089">
    <property type="entry name" value="MCPsignal_dom"/>
</dbReference>
<dbReference type="Pfam" id="PF00672">
    <property type="entry name" value="HAMP"/>
    <property type="match status" value="1"/>
</dbReference>
<evidence type="ECO:0000259" key="12">
    <source>
        <dbReference type="PROSITE" id="PS50192"/>
    </source>
</evidence>
<name>A0ABW5CHJ2_9PROT</name>
<feature type="transmembrane region" description="Helical" evidence="10">
    <location>
        <begin position="189"/>
        <end position="208"/>
    </location>
</feature>
<evidence type="ECO:0000256" key="4">
    <source>
        <dbReference type="ARBA" id="ARBA00022692"/>
    </source>
</evidence>
<comment type="similarity">
    <text evidence="8">Belongs to the methyl-accepting chemotaxis (MCP) protein family.</text>
</comment>
<keyword evidence="5 10" id="KW-1133">Transmembrane helix</keyword>
<dbReference type="EMBL" id="JBHUIY010000047">
    <property type="protein sequence ID" value="MFD2235442.1"/>
    <property type="molecule type" value="Genomic_DNA"/>
</dbReference>
<dbReference type="RefSeq" id="WP_377318633.1">
    <property type="nucleotide sequence ID" value="NZ_JBHUIY010000047.1"/>
</dbReference>
<feature type="domain" description="HAMP" evidence="13">
    <location>
        <begin position="209"/>
        <end position="262"/>
    </location>
</feature>
<evidence type="ECO:0000259" key="13">
    <source>
        <dbReference type="PROSITE" id="PS50885"/>
    </source>
</evidence>
<dbReference type="SUPFAM" id="SSF58104">
    <property type="entry name" value="Methyl-accepting chemotaxis protein (MCP) signaling domain"/>
    <property type="match status" value="1"/>
</dbReference>
<gene>
    <name evidence="14" type="ORF">ACFSNB_16690</name>
</gene>
<keyword evidence="2" id="KW-1003">Cell membrane</keyword>
<keyword evidence="4 10" id="KW-0812">Transmembrane</keyword>
<evidence type="ECO:0000256" key="9">
    <source>
        <dbReference type="PROSITE-ProRule" id="PRU00284"/>
    </source>
</evidence>